<name>A0A4P7PBQ2_9PSED</name>
<accession>A0A4P7PBQ2</accession>
<dbReference type="RefSeq" id="WP_135843607.1">
    <property type="nucleotide sequence ID" value="NZ_CP035088.1"/>
</dbReference>
<protein>
    <submittedName>
        <fullName evidence="1">Uncharacterized protein</fullName>
    </submittedName>
</protein>
<dbReference type="EMBL" id="CP035088">
    <property type="protein sequence ID" value="QBZ87868.1"/>
    <property type="molecule type" value="Genomic_DNA"/>
</dbReference>
<dbReference type="Proteomes" id="UP000296468">
    <property type="component" value="Chromosome"/>
</dbReference>
<reference evidence="1 2" key="1">
    <citation type="journal article" date="2019" name="Front. Microbiol.">
        <title>In silico and Genetic Analyses of Cyclic Lipopeptide Synthetic Gene Clusters in Pseudomonas sp. 11K1.</title>
        <authorList>
            <person name="Zhao H."/>
            <person name="Liu Y.P."/>
            <person name="Zhang L.Q."/>
        </authorList>
    </citation>
    <scope>NUCLEOTIDE SEQUENCE [LARGE SCALE GENOMIC DNA]</scope>
    <source>
        <strain evidence="1 2">11K1</strain>
    </source>
</reference>
<evidence type="ECO:0000313" key="1">
    <source>
        <dbReference type="EMBL" id="QBZ87868.1"/>
    </source>
</evidence>
<evidence type="ECO:0000313" key="2">
    <source>
        <dbReference type="Proteomes" id="UP000296468"/>
    </source>
</evidence>
<organism evidence="1 2">
    <name type="scientific">Pseudomonas viciae</name>
    <dbReference type="NCBI Taxonomy" id="2505979"/>
    <lineage>
        <taxon>Bacteria</taxon>
        <taxon>Pseudomonadati</taxon>
        <taxon>Pseudomonadota</taxon>
        <taxon>Gammaproteobacteria</taxon>
        <taxon>Pseudomonadales</taxon>
        <taxon>Pseudomonadaceae</taxon>
        <taxon>Pseudomonas</taxon>
    </lineage>
</organism>
<gene>
    <name evidence="1" type="ORF">EPZ47_03825</name>
</gene>
<proteinExistence type="predicted"/>
<dbReference type="AlphaFoldDB" id="A0A4P7PBQ2"/>
<sequence>MMLSQDRYCLTINVLGRAPETDISKEEFESIKQCNAALNAALAVEEKYELITCNYLEYEQDLLNCALAHQLRFSADYTDMFDEITKFNRRITNILTSTRMYMDHMPRHLKRCLPAEDKTEVESFFEGLTHGEYDAYFEYAFLEALRNHLQHAGLCVSQVTLDNRNYPVSDGGRLWENRTLVFTDKKLLGGNPDFKKAVINRMPDKIELTTAIRVYVGCISRIHDKVRDKIQISVDAARASLEEILKNYSDLCASPTKMVHANRYSSAQDSPEEIVLIFFEWDNIRIKLQNKNMKNSNLARHYVSNRTNTTTILPETSDPA</sequence>
<dbReference type="KEGG" id="pvk:EPZ47_03825"/>
<dbReference type="OrthoDB" id="1374948at2"/>